<sequence length="236" mass="27057">MRFLNTILDIVFPARCVLCGKTGVDLCRECLKDARGAERESAKWIFPLYDYRDKSIKKSLWLLKYKGRKRLASVFAENIYEKILEELSELSVMENFIDAILIPIPLSRKRYRERGFNQAELICQEIIEINKKTNLRDSVDTNTHFSDSVNMQLENNILIKPKDTLHQAHIKDRSTRLKNMVGTFAIKNEAKSTDLIKGKNVILIDDITTTGATLSEARKVLRQAGARKVIAFTVAH</sequence>
<dbReference type="InterPro" id="IPR000836">
    <property type="entry name" value="PRTase_dom"/>
</dbReference>
<dbReference type="Proteomes" id="UP000177047">
    <property type="component" value="Unassembled WGS sequence"/>
</dbReference>
<feature type="domain" description="Phosphoribosyltransferase" evidence="2">
    <location>
        <begin position="188"/>
        <end position="234"/>
    </location>
</feature>
<dbReference type="PANTHER" id="PTHR47505">
    <property type="entry name" value="DNA UTILIZATION PROTEIN YHGH"/>
    <property type="match status" value="1"/>
</dbReference>
<comment type="caution">
    <text evidence="3">The sequence shown here is derived from an EMBL/GenBank/DDBJ whole genome shotgun (WGS) entry which is preliminary data.</text>
</comment>
<comment type="similarity">
    <text evidence="1">Belongs to the ComF/GntX family.</text>
</comment>
<evidence type="ECO:0000256" key="1">
    <source>
        <dbReference type="ARBA" id="ARBA00008007"/>
    </source>
</evidence>
<protein>
    <recommendedName>
        <fullName evidence="2">Phosphoribosyltransferase domain-containing protein</fullName>
    </recommendedName>
</protein>
<organism evidence="3 4">
    <name type="scientific">Candidatus Nomurabacteria bacterium RIFOXYB1_FULL_39_16</name>
    <dbReference type="NCBI Taxonomy" id="1801803"/>
    <lineage>
        <taxon>Bacteria</taxon>
        <taxon>Candidatus Nomuraibacteriota</taxon>
    </lineage>
</organism>
<dbReference type="EMBL" id="MFWB01000008">
    <property type="protein sequence ID" value="OGJ09350.1"/>
    <property type="molecule type" value="Genomic_DNA"/>
</dbReference>
<dbReference type="SUPFAM" id="SSF53271">
    <property type="entry name" value="PRTase-like"/>
    <property type="match status" value="1"/>
</dbReference>
<dbReference type="Pfam" id="PF00156">
    <property type="entry name" value="Pribosyltran"/>
    <property type="match status" value="1"/>
</dbReference>
<dbReference type="STRING" id="1801803.A2356_00660"/>
<proteinExistence type="inferred from homology"/>
<evidence type="ECO:0000259" key="2">
    <source>
        <dbReference type="Pfam" id="PF00156"/>
    </source>
</evidence>
<accession>A0A1F6YSS9</accession>
<gene>
    <name evidence="3" type="ORF">A2356_00660</name>
</gene>
<reference evidence="3 4" key="1">
    <citation type="journal article" date="2016" name="Nat. Commun.">
        <title>Thousands of microbial genomes shed light on interconnected biogeochemical processes in an aquifer system.</title>
        <authorList>
            <person name="Anantharaman K."/>
            <person name="Brown C.T."/>
            <person name="Hug L.A."/>
            <person name="Sharon I."/>
            <person name="Castelle C.J."/>
            <person name="Probst A.J."/>
            <person name="Thomas B.C."/>
            <person name="Singh A."/>
            <person name="Wilkins M.J."/>
            <person name="Karaoz U."/>
            <person name="Brodie E.L."/>
            <person name="Williams K.H."/>
            <person name="Hubbard S.S."/>
            <person name="Banfield J.F."/>
        </authorList>
    </citation>
    <scope>NUCLEOTIDE SEQUENCE [LARGE SCALE GENOMIC DNA]</scope>
</reference>
<dbReference type="InterPro" id="IPR029057">
    <property type="entry name" value="PRTase-like"/>
</dbReference>
<dbReference type="AlphaFoldDB" id="A0A1F6YSS9"/>
<dbReference type="Gene3D" id="3.40.50.2020">
    <property type="match status" value="1"/>
</dbReference>
<evidence type="ECO:0000313" key="3">
    <source>
        <dbReference type="EMBL" id="OGJ09350.1"/>
    </source>
</evidence>
<evidence type="ECO:0000313" key="4">
    <source>
        <dbReference type="Proteomes" id="UP000177047"/>
    </source>
</evidence>
<name>A0A1F6YSS9_9BACT</name>
<dbReference type="PANTHER" id="PTHR47505:SF1">
    <property type="entry name" value="DNA UTILIZATION PROTEIN YHGH"/>
    <property type="match status" value="1"/>
</dbReference>
<dbReference type="InterPro" id="IPR051910">
    <property type="entry name" value="ComF/GntX_DNA_util-trans"/>
</dbReference>
<dbReference type="CDD" id="cd06223">
    <property type="entry name" value="PRTases_typeI"/>
    <property type="match status" value="1"/>
</dbReference>